<dbReference type="Pfam" id="PF00202">
    <property type="entry name" value="Aminotran_3"/>
    <property type="match status" value="1"/>
</dbReference>
<dbReference type="AlphaFoldDB" id="A0A1F6DJ39"/>
<keyword evidence="2 3" id="KW-0663">Pyridoxal phosphate</keyword>
<dbReference type="PANTHER" id="PTHR43713:SF3">
    <property type="entry name" value="GLUTAMATE-1-SEMIALDEHYDE 2,1-AMINOMUTASE 1, CHLOROPLASTIC-RELATED"/>
    <property type="match status" value="1"/>
</dbReference>
<reference evidence="4 5" key="1">
    <citation type="journal article" date="2016" name="Nat. Commun.">
        <title>Thousands of microbial genomes shed light on interconnected biogeochemical processes in an aquifer system.</title>
        <authorList>
            <person name="Anantharaman K."/>
            <person name="Brown C.T."/>
            <person name="Hug L.A."/>
            <person name="Sharon I."/>
            <person name="Castelle C.J."/>
            <person name="Probst A.J."/>
            <person name="Thomas B.C."/>
            <person name="Singh A."/>
            <person name="Wilkins M.J."/>
            <person name="Karaoz U."/>
            <person name="Brodie E.L."/>
            <person name="Williams K.H."/>
            <person name="Hubbard S.S."/>
            <person name="Banfield J.F."/>
        </authorList>
    </citation>
    <scope>NUCLEOTIDE SEQUENCE [LARGE SCALE GENOMIC DNA]</scope>
</reference>
<gene>
    <name evidence="4" type="ORF">A3C19_01800</name>
</gene>
<sequence length="446" mass="49038">MKKAKNYASKKGTGQKLWQKAKKLIPGGNQLLSKRAEMFLPELWPAYYSRAKGCEVWDLDGNRYVDMGRMAVGSCLLGYADPDVNRAVKDAVDRGSMSTLNAPEEVELAELLCDIHPWAHMVRFARGGGEAMAIAVRIARAHTDRDIIAFCGYHGWADWYLATNLGTTDGLKGHLLAGLKAKGVPRGLRGSILPFRYNHLEELEAIVKHAGKRLAAIVMEPLHSEVPTDGFLKKIRAIADKAGAVLIFDEVSIGWKLTYGGAHLLYGVNPDIAVFSKAMSNGFPMAAVIGKRKVMQAAQDSFISSTYWTDRTGPASALATLKKMKKLNVPKRIARAAAQMRAGWERAAKKHGLKIKVGGTVPYNAFSFLYGDAQALKTLFTQEMLERGFLASTEFNPSCAHTPTHVRRYTKTLDGVFAAIRTALDTNSVRKRLKGPIAHSHFARLN</sequence>
<dbReference type="PANTHER" id="PTHR43713">
    <property type="entry name" value="GLUTAMATE-1-SEMIALDEHYDE 2,1-AMINOMUTASE"/>
    <property type="match status" value="1"/>
</dbReference>
<dbReference type="InterPro" id="IPR015421">
    <property type="entry name" value="PyrdxlP-dep_Trfase_major"/>
</dbReference>
<dbReference type="InterPro" id="IPR005814">
    <property type="entry name" value="Aminotrans_3"/>
</dbReference>
<comment type="caution">
    <text evidence="4">The sequence shown here is derived from an EMBL/GenBank/DDBJ whole genome shotgun (WGS) entry which is preliminary data.</text>
</comment>
<dbReference type="Proteomes" id="UP000178532">
    <property type="component" value="Unassembled WGS sequence"/>
</dbReference>
<proteinExistence type="inferred from homology"/>
<dbReference type="Gene3D" id="3.40.640.10">
    <property type="entry name" value="Type I PLP-dependent aspartate aminotransferase-like (Major domain)"/>
    <property type="match status" value="1"/>
</dbReference>
<comment type="similarity">
    <text evidence="3">Belongs to the class-III pyridoxal-phosphate-dependent aminotransferase family.</text>
</comment>
<dbReference type="GO" id="GO:0030170">
    <property type="term" value="F:pyridoxal phosphate binding"/>
    <property type="evidence" value="ECO:0007669"/>
    <property type="project" value="InterPro"/>
</dbReference>
<dbReference type="InterPro" id="IPR015422">
    <property type="entry name" value="PyrdxlP-dep_Trfase_small"/>
</dbReference>
<dbReference type="GO" id="GO:0008483">
    <property type="term" value="F:transaminase activity"/>
    <property type="evidence" value="ECO:0007669"/>
    <property type="project" value="UniProtKB-KW"/>
</dbReference>
<name>A0A1F6DJ39_9BACT</name>
<evidence type="ECO:0000256" key="1">
    <source>
        <dbReference type="ARBA" id="ARBA00001933"/>
    </source>
</evidence>
<evidence type="ECO:0000313" key="5">
    <source>
        <dbReference type="Proteomes" id="UP000178532"/>
    </source>
</evidence>
<accession>A0A1F6DJ39</accession>
<evidence type="ECO:0000313" key="4">
    <source>
        <dbReference type="EMBL" id="OGG61469.1"/>
    </source>
</evidence>
<keyword evidence="4" id="KW-0032">Aminotransferase</keyword>
<evidence type="ECO:0000256" key="3">
    <source>
        <dbReference type="RuleBase" id="RU003560"/>
    </source>
</evidence>
<protein>
    <submittedName>
        <fullName evidence="4">Aminotransferase class III</fullName>
    </submittedName>
</protein>
<dbReference type="Gene3D" id="3.90.1150.10">
    <property type="entry name" value="Aspartate Aminotransferase, domain 1"/>
    <property type="match status" value="1"/>
</dbReference>
<comment type="cofactor">
    <cofactor evidence="1">
        <name>pyridoxal 5'-phosphate</name>
        <dbReference type="ChEBI" id="CHEBI:597326"/>
    </cofactor>
</comment>
<dbReference type="STRING" id="1798495.A3C19_01800"/>
<organism evidence="4 5">
    <name type="scientific">Candidatus Kaiserbacteria bacterium RIFCSPHIGHO2_02_FULL_54_22</name>
    <dbReference type="NCBI Taxonomy" id="1798495"/>
    <lineage>
        <taxon>Bacteria</taxon>
        <taxon>Candidatus Kaiseribacteriota</taxon>
    </lineage>
</organism>
<evidence type="ECO:0000256" key="2">
    <source>
        <dbReference type="ARBA" id="ARBA00022898"/>
    </source>
</evidence>
<dbReference type="InterPro" id="IPR015424">
    <property type="entry name" value="PyrdxlP-dep_Trfase"/>
</dbReference>
<dbReference type="EMBL" id="MFLI01000020">
    <property type="protein sequence ID" value="OGG61469.1"/>
    <property type="molecule type" value="Genomic_DNA"/>
</dbReference>
<keyword evidence="4" id="KW-0808">Transferase</keyword>
<dbReference type="SUPFAM" id="SSF53383">
    <property type="entry name" value="PLP-dependent transferases"/>
    <property type="match status" value="1"/>
</dbReference>